<dbReference type="InParanoid" id="M0MIJ1"/>
<comment type="caution">
    <text evidence="7">The sequence shown here is derived from an EMBL/GenBank/DDBJ whole genome shotgun (WGS) entry which is preliminary data.</text>
</comment>
<dbReference type="PANTHER" id="PTHR38825:SF2">
    <property type="entry name" value="LYSINE TRANSPORTER LYSE"/>
    <property type="match status" value="1"/>
</dbReference>
<dbReference type="AlphaFoldDB" id="M0MIJ1"/>
<feature type="transmembrane region" description="Helical" evidence="6">
    <location>
        <begin position="169"/>
        <end position="190"/>
    </location>
</feature>
<feature type="transmembrane region" description="Helical" evidence="6">
    <location>
        <begin position="202"/>
        <end position="225"/>
    </location>
</feature>
<protein>
    <submittedName>
        <fullName evidence="7">Lysine exporter protein LysE/YggA</fullName>
    </submittedName>
</protein>
<evidence type="ECO:0000256" key="3">
    <source>
        <dbReference type="ARBA" id="ARBA00022692"/>
    </source>
</evidence>
<reference evidence="7 8" key="1">
    <citation type="journal article" date="2014" name="PLoS Genet.">
        <title>Phylogenetically driven sequencing of extremely halophilic archaea reveals strategies for static and dynamic osmo-response.</title>
        <authorList>
            <person name="Becker E.A."/>
            <person name="Seitzer P.M."/>
            <person name="Tritt A."/>
            <person name="Larsen D."/>
            <person name="Krusor M."/>
            <person name="Yao A.I."/>
            <person name="Wu D."/>
            <person name="Madern D."/>
            <person name="Eisen J.A."/>
            <person name="Darling A.E."/>
            <person name="Facciotti M.T."/>
        </authorList>
    </citation>
    <scope>NUCLEOTIDE SEQUENCE [LARGE SCALE GENOMIC DNA]</scope>
    <source>
        <strain evidence="7 8">DSM 5350</strain>
    </source>
</reference>
<comment type="subcellular location">
    <subcellularLocation>
        <location evidence="1">Cell membrane</location>
        <topology evidence="1">Multi-pass membrane protein</topology>
    </subcellularLocation>
</comment>
<organism evidence="7 8">
    <name type="scientific">Halococcus saccharolyticus DSM 5350</name>
    <dbReference type="NCBI Taxonomy" id="1227455"/>
    <lineage>
        <taxon>Archaea</taxon>
        <taxon>Methanobacteriati</taxon>
        <taxon>Methanobacteriota</taxon>
        <taxon>Stenosarchaea group</taxon>
        <taxon>Halobacteria</taxon>
        <taxon>Halobacteriales</taxon>
        <taxon>Halococcaceae</taxon>
        <taxon>Halococcus</taxon>
    </lineage>
</organism>
<dbReference type="STRING" id="1227455.C449_07800"/>
<dbReference type="GO" id="GO:0005886">
    <property type="term" value="C:plasma membrane"/>
    <property type="evidence" value="ECO:0007669"/>
    <property type="project" value="UniProtKB-SubCell"/>
</dbReference>
<evidence type="ECO:0000256" key="6">
    <source>
        <dbReference type="SAM" id="Phobius"/>
    </source>
</evidence>
<dbReference type="PANTHER" id="PTHR38825">
    <property type="entry name" value="LYSINE EXPORTER PROTEIN (LYSE/YGGA)"/>
    <property type="match status" value="1"/>
</dbReference>
<feature type="transmembrane region" description="Helical" evidence="6">
    <location>
        <begin position="75"/>
        <end position="95"/>
    </location>
</feature>
<evidence type="ECO:0000256" key="4">
    <source>
        <dbReference type="ARBA" id="ARBA00022989"/>
    </source>
</evidence>
<sequence>MAVLEAATTVLAGAVFGLAIAAPPGPMNAIIAEESVLRGWTAGFWAGLGALIADACFFVLAVVGAVAVVERFPIVRGLAFAIGGALMLYFAYTAARDATASTDEVTPEGSRGFRKAFVLALTNPYQIVFWLTVGVGLLEPGRIDVLAALPSVGEALSGVLVVSTGSPTLLVGFFAGIVVWIVGFPATLVAAERRATSVGPTVAYASAIVLAVFGLIFLGEATSVLGGSFPLV</sequence>
<dbReference type="Proteomes" id="UP000011669">
    <property type="component" value="Unassembled WGS sequence"/>
</dbReference>
<dbReference type="RefSeq" id="WP_006077412.1">
    <property type="nucleotide sequence ID" value="NZ_AOMD01000018.1"/>
</dbReference>
<keyword evidence="4 6" id="KW-1133">Transmembrane helix</keyword>
<proteinExistence type="predicted"/>
<dbReference type="Pfam" id="PF01810">
    <property type="entry name" value="LysE"/>
    <property type="match status" value="1"/>
</dbReference>
<keyword evidence="8" id="KW-1185">Reference proteome</keyword>
<evidence type="ECO:0000256" key="5">
    <source>
        <dbReference type="ARBA" id="ARBA00023136"/>
    </source>
</evidence>
<dbReference type="EMBL" id="AOMD01000018">
    <property type="protein sequence ID" value="EMA45507.1"/>
    <property type="molecule type" value="Genomic_DNA"/>
</dbReference>
<dbReference type="InterPro" id="IPR001123">
    <property type="entry name" value="LeuE-type"/>
</dbReference>
<keyword evidence="3 6" id="KW-0812">Transmembrane</keyword>
<keyword evidence="2" id="KW-1003">Cell membrane</keyword>
<accession>M0MIJ1</accession>
<evidence type="ECO:0000313" key="8">
    <source>
        <dbReference type="Proteomes" id="UP000011669"/>
    </source>
</evidence>
<dbReference type="GO" id="GO:0006865">
    <property type="term" value="P:amino acid transport"/>
    <property type="evidence" value="ECO:0007669"/>
    <property type="project" value="InterPro"/>
</dbReference>
<keyword evidence="5 6" id="KW-0472">Membrane</keyword>
<evidence type="ECO:0000313" key="7">
    <source>
        <dbReference type="EMBL" id="EMA45507.1"/>
    </source>
</evidence>
<evidence type="ECO:0000256" key="1">
    <source>
        <dbReference type="ARBA" id="ARBA00004651"/>
    </source>
</evidence>
<name>M0MIJ1_9EURY</name>
<gene>
    <name evidence="7" type="ORF">C449_07800</name>
</gene>
<dbReference type="OrthoDB" id="121309at2157"/>
<dbReference type="PATRIC" id="fig|1227455.4.peg.1595"/>
<feature type="transmembrane region" description="Helical" evidence="6">
    <location>
        <begin position="115"/>
        <end position="138"/>
    </location>
</feature>
<evidence type="ECO:0000256" key="2">
    <source>
        <dbReference type="ARBA" id="ARBA00022475"/>
    </source>
</evidence>
<feature type="transmembrane region" description="Helical" evidence="6">
    <location>
        <begin position="45"/>
        <end position="68"/>
    </location>
</feature>